<protein>
    <submittedName>
        <fullName evidence="1">Uncharacterized protein</fullName>
    </submittedName>
</protein>
<dbReference type="PROSITE" id="PS51257">
    <property type="entry name" value="PROKAR_LIPOPROTEIN"/>
    <property type="match status" value="1"/>
</dbReference>
<evidence type="ECO:0000313" key="1">
    <source>
        <dbReference type="EMBL" id="RDE22690.1"/>
    </source>
</evidence>
<dbReference type="Proteomes" id="UP000253769">
    <property type="component" value="Unassembled WGS sequence"/>
</dbReference>
<reference evidence="1 2" key="1">
    <citation type="submission" date="2018-07" db="EMBL/GenBank/DDBJ databases">
        <title>Motiliproteus coralliicola sp. nov., a bacterium isolated from Coral.</title>
        <authorList>
            <person name="Wang G."/>
        </authorList>
    </citation>
    <scope>NUCLEOTIDE SEQUENCE [LARGE SCALE GENOMIC DNA]</scope>
    <source>
        <strain evidence="1 2">C34</strain>
    </source>
</reference>
<keyword evidence="2" id="KW-1185">Reference proteome</keyword>
<name>A0A369WKV1_9GAMM</name>
<organism evidence="1 2">
    <name type="scientific">Motiliproteus coralliicola</name>
    <dbReference type="NCBI Taxonomy" id="2283196"/>
    <lineage>
        <taxon>Bacteria</taxon>
        <taxon>Pseudomonadati</taxon>
        <taxon>Pseudomonadota</taxon>
        <taxon>Gammaproteobacteria</taxon>
        <taxon>Oceanospirillales</taxon>
        <taxon>Oceanospirillaceae</taxon>
        <taxon>Motiliproteus</taxon>
    </lineage>
</organism>
<proteinExistence type="predicted"/>
<dbReference type="AlphaFoldDB" id="A0A369WKV1"/>
<accession>A0A369WKV1</accession>
<comment type="caution">
    <text evidence="1">The sequence shown here is derived from an EMBL/GenBank/DDBJ whole genome shotgun (WGS) entry which is preliminary data.</text>
</comment>
<gene>
    <name evidence="1" type="ORF">DV711_08910</name>
</gene>
<sequence>MLSHTRKESTVKILSRFGLILVALAAVSACSIQLPKVPSGSLILDIEAQVLCLNNAASCRSLSLIATNAKRNELLRHWQGDPWDWSRLQTPSDLANLLLSPPYGSYRVEQLSDSQYQLSISPVTLDAWTILNDEYKLRYLERN</sequence>
<evidence type="ECO:0000313" key="2">
    <source>
        <dbReference type="Proteomes" id="UP000253769"/>
    </source>
</evidence>
<dbReference type="EMBL" id="QQOH01000002">
    <property type="protein sequence ID" value="RDE22690.1"/>
    <property type="molecule type" value="Genomic_DNA"/>
</dbReference>